<dbReference type="Ensembl" id="ENSCCRT00000135939.1">
    <property type="protein sequence ID" value="ENSCCRP00000137563.1"/>
    <property type="gene ID" value="ENSCCRG00000019151.2"/>
</dbReference>
<feature type="repeat" description="ANK" evidence="13">
    <location>
        <begin position="610"/>
        <end position="642"/>
    </location>
</feature>
<dbReference type="SUPFAM" id="SSF50729">
    <property type="entry name" value="PH domain-like"/>
    <property type="match status" value="1"/>
</dbReference>
<dbReference type="Pfam" id="PF00169">
    <property type="entry name" value="PH"/>
    <property type="match status" value="1"/>
</dbReference>
<protein>
    <recommendedName>
        <fullName evidence="15">Arf-GAP with coiled-coil, ANK repeat and PH domain-containing protein</fullName>
        <shortName evidence="15">Cnt-b</shortName>
    </recommendedName>
    <alternativeName>
        <fullName evidence="15">Centaurin-beta</fullName>
    </alternativeName>
</protein>
<evidence type="ECO:0000256" key="5">
    <source>
        <dbReference type="ARBA" id="ARBA00022723"/>
    </source>
</evidence>
<evidence type="ECO:0000256" key="8">
    <source>
        <dbReference type="ARBA" id="ARBA00022771"/>
    </source>
</evidence>
<feature type="coiled-coil region" evidence="16">
    <location>
        <begin position="87"/>
        <end position="114"/>
    </location>
</feature>
<dbReference type="PRINTS" id="PR00405">
    <property type="entry name" value="REVINTRACTNG"/>
</dbReference>
<evidence type="ECO:0000256" key="14">
    <source>
        <dbReference type="PROSITE-ProRule" id="PRU00288"/>
    </source>
</evidence>
<comment type="activity regulation">
    <text evidence="15">GAP activity stimulated by phosphatidylinositol 4,5-bisphosphate (PIP2) and phosphatidic acid.</text>
</comment>
<dbReference type="Pfam" id="PF01412">
    <property type="entry name" value="ArfGap"/>
    <property type="match status" value="1"/>
</dbReference>
<keyword evidence="5 15" id="KW-0479">Metal-binding</keyword>
<dbReference type="FunFam" id="1.10.220.150:FF:000007">
    <property type="entry name" value="Arf-GAP with coiled-coil, ANK repeat and PH domain-containing protein 2"/>
    <property type="match status" value="1"/>
</dbReference>
<comment type="subcellular location">
    <subcellularLocation>
        <location evidence="1">Cell membrane</location>
    </subcellularLocation>
    <subcellularLocation>
        <location evidence="2 15">Endosome membrane</location>
        <topology evidence="2 15">Peripheral membrane protein</topology>
    </subcellularLocation>
</comment>
<dbReference type="InterPro" id="IPR002110">
    <property type="entry name" value="Ankyrin_rpt"/>
</dbReference>
<dbReference type="InterPro" id="IPR045258">
    <property type="entry name" value="ACAP1/2/3-like"/>
</dbReference>
<dbReference type="PROSITE" id="PS50297">
    <property type="entry name" value="ANK_REP_REGION"/>
    <property type="match status" value="2"/>
</dbReference>
<evidence type="ECO:0000256" key="10">
    <source>
        <dbReference type="ARBA" id="ARBA00023043"/>
    </source>
</evidence>
<feature type="domain" description="Arf-GAP" evidence="19">
    <location>
        <begin position="373"/>
        <end position="495"/>
    </location>
</feature>
<organism evidence="20 21">
    <name type="scientific">Cyprinus carpio carpio</name>
    <dbReference type="NCBI Taxonomy" id="630221"/>
    <lineage>
        <taxon>Eukaryota</taxon>
        <taxon>Metazoa</taxon>
        <taxon>Chordata</taxon>
        <taxon>Craniata</taxon>
        <taxon>Vertebrata</taxon>
        <taxon>Euteleostomi</taxon>
        <taxon>Actinopterygii</taxon>
        <taxon>Neopterygii</taxon>
        <taxon>Teleostei</taxon>
        <taxon>Ostariophysi</taxon>
        <taxon>Cypriniformes</taxon>
        <taxon>Cyprinidae</taxon>
        <taxon>Cyprininae</taxon>
        <taxon>Cyprinus</taxon>
    </lineage>
</organism>
<dbReference type="SMART" id="SM00248">
    <property type="entry name" value="ANK"/>
    <property type="match status" value="3"/>
</dbReference>
<dbReference type="Pfam" id="PF12796">
    <property type="entry name" value="Ank_2"/>
    <property type="match status" value="1"/>
</dbReference>
<dbReference type="InterPro" id="IPR004148">
    <property type="entry name" value="BAR_dom"/>
</dbReference>
<evidence type="ECO:0000256" key="13">
    <source>
        <dbReference type="PROSITE-ProRule" id="PRU00023"/>
    </source>
</evidence>
<dbReference type="GO" id="GO:0008270">
    <property type="term" value="F:zinc ion binding"/>
    <property type="evidence" value="ECO:0007669"/>
    <property type="project" value="UniProtKB-KW"/>
</dbReference>
<dbReference type="Gene3D" id="1.20.1270.60">
    <property type="entry name" value="Arfaptin homology (AH) domain/BAR domain"/>
    <property type="match status" value="1"/>
</dbReference>
<dbReference type="CDD" id="cd13250">
    <property type="entry name" value="PH_ACAP"/>
    <property type="match status" value="1"/>
</dbReference>
<dbReference type="SMART" id="SM00105">
    <property type="entry name" value="ArfGap"/>
    <property type="match status" value="1"/>
</dbReference>
<keyword evidence="9 15" id="KW-0862">Zinc</keyword>
<dbReference type="GO" id="GO:0005096">
    <property type="term" value="F:GTPase activator activity"/>
    <property type="evidence" value="ECO:0007669"/>
    <property type="project" value="UniProtKB-KW"/>
</dbReference>
<dbReference type="Gene3D" id="1.25.40.20">
    <property type="entry name" value="Ankyrin repeat-containing domain"/>
    <property type="match status" value="1"/>
</dbReference>
<keyword evidence="4" id="KW-1003">Cell membrane</keyword>
<dbReference type="PROSITE" id="PS50115">
    <property type="entry name" value="ARFGAP"/>
    <property type="match status" value="1"/>
</dbReference>
<dbReference type="FunFam" id="2.30.29.30:FF:000026">
    <property type="entry name" value="Arf-GAP with coiled-coil, ANK repeat and PH domain-containing protein 2"/>
    <property type="match status" value="1"/>
</dbReference>
<feature type="domain" description="PH" evidence="18">
    <location>
        <begin position="240"/>
        <end position="335"/>
    </location>
</feature>
<evidence type="ECO:0000256" key="1">
    <source>
        <dbReference type="ARBA" id="ARBA00004236"/>
    </source>
</evidence>
<feature type="region of interest" description="Disordered" evidence="17">
    <location>
        <begin position="345"/>
        <end position="366"/>
    </location>
</feature>
<evidence type="ECO:0000256" key="11">
    <source>
        <dbReference type="ARBA" id="ARBA00023054"/>
    </source>
</evidence>
<evidence type="ECO:0000313" key="20">
    <source>
        <dbReference type="Ensembl" id="ENSCCRP00000137563.1"/>
    </source>
</evidence>
<keyword evidence="8 14" id="KW-0863">Zinc-finger</keyword>
<dbReference type="Pfam" id="PF16746">
    <property type="entry name" value="BAR_3"/>
    <property type="match status" value="1"/>
</dbReference>
<keyword evidence="6 15" id="KW-0677">Repeat</keyword>
<sequence>MECGNSSGTVGLVKLCIGMIDAGKAYNTANRQFVSGIRELAQQSAKDEVIESSLNKFAENLQEMINYHTILFDQAQRSIKSQLLAFIREDLRKFKEAKKQFDKVSEEKEAALSKNAQVPRNKQHEVEEATNILNATRKCFRHIVLDYVLQINVLQSKRRSEILKSMLSFMYAHLTFFHQGYDLFSELQPLMKQLTGQLDQLVVDSAKERKDMEMKHSTIQQKDFSNDDTKLEYNVDAENGIVMEGYLFKRASNAFKTWNRRWFSIQNNQLVYQKKFKDNPTVVVEDLRLCTVKHCEDIERRFCFEVVSPTKSCMMQADSEKLRQAWIKAVQNSIATAFRDKAEDAEKMDGKSSTSTGSLDSAGEVKEKSLKGESALQRVMAIGGNSICCDCGQPEPRWASINLGITLCIQCSGIHRSLGVHFSKVRSLTLDMWEPELLKLMCELGNGVINQIYEARREELGARKPQPGDPRHEVEAYIKAKYVERRFVQRRSEDETRQKVLSLSQQDKRLSGCSEAQSARGPSASASSVKSPAGDVQKLSDESRETPSSDGPELHISEPQEESPGRGLGVSCESSPGLQLYWASFCHSLPDMAEALAHGAGVNWTHADEQNRTPLIMAVHGGSLVTCEFLLQNSASVNQQDSLGRGPLHHATILGHTGQVCLFLKRGANQNAADVENQTPLSIAVEAANADIVTLLRLAKMNEEMRESEGDETYQDIFQDFSQMASNDPDKLNRY</sequence>
<comment type="domain">
    <text evidence="15">The BAR domain mediates homodimerization, it can neither bind membrane nor impart curvature, but instead requires the neighboring PH domain to achieve these functions.</text>
</comment>
<evidence type="ECO:0000256" key="6">
    <source>
        <dbReference type="ARBA" id="ARBA00022737"/>
    </source>
</evidence>
<evidence type="ECO:0000256" key="15">
    <source>
        <dbReference type="RuleBase" id="RU369028"/>
    </source>
</evidence>
<dbReference type="FunFam" id="1.25.40.20:FF:000020">
    <property type="entry name" value="Arf-GAP with coiled-coil, ANK repeat and PH domain-containing protein 2"/>
    <property type="match status" value="1"/>
</dbReference>
<dbReference type="GO" id="GO:0005886">
    <property type="term" value="C:plasma membrane"/>
    <property type="evidence" value="ECO:0007669"/>
    <property type="project" value="UniProtKB-SubCell"/>
</dbReference>
<feature type="repeat" description="ANK" evidence="13">
    <location>
        <begin position="643"/>
        <end position="675"/>
    </location>
</feature>
<dbReference type="InterPro" id="IPR027267">
    <property type="entry name" value="AH/BAR_dom_sf"/>
</dbReference>
<keyword evidence="11 16" id="KW-0175">Coiled coil</keyword>
<keyword evidence="10 13" id="KW-0040">ANK repeat</keyword>
<dbReference type="InterPro" id="IPR038508">
    <property type="entry name" value="ArfGAP_dom_sf"/>
</dbReference>
<dbReference type="SUPFAM" id="SSF48403">
    <property type="entry name" value="Ankyrin repeat"/>
    <property type="match status" value="1"/>
</dbReference>
<keyword evidence="21" id="KW-1185">Reference proteome</keyword>
<evidence type="ECO:0000313" key="21">
    <source>
        <dbReference type="Proteomes" id="UP001108240"/>
    </source>
</evidence>
<dbReference type="PROSITE" id="PS50003">
    <property type="entry name" value="PH_DOMAIN"/>
    <property type="match status" value="1"/>
</dbReference>
<evidence type="ECO:0000256" key="9">
    <source>
        <dbReference type="ARBA" id="ARBA00022833"/>
    </source>
</evidence>
<reference evidence="20" key="2">
    <citation type="submission" date="2025-09" db="UniProtKB">
        <authorList>
            <consortium name="Ensembl"/>
        </authorList>
    </citation>
    <scope>IDENTIFICATION</scope>
</reference>
<dbReference type="GeneTree" id="ENSGT00940000156389"/>
<dbReference type="Proteomes" id="UP001108240">
    <property type="component" value="Unplaced"/>
</dbReference>
<evidence type="ECO:0000259" key="18">
    <source>
        <dbReference type="PROSITE" id="PS50003"/>
    </source>
</evidence>
<feature type="region of interest" description="Disordered" evidence="17">
    <location>
        <begin position="494"/>
        <end position="571"/>
    </location>
</feature>
<dbReference type="SUPFAM" id="SSF103657">
    <property type="entry name" value="BAR/IMD domain-like"/>
    <property type="match status" value="1"/>
</dbReference>
<feature type="compositionally biased region" description="Basic and acidic residues" evidence="17">
    <location>
        <begin position="538"/>
        <end position="558"/>
    </location>
</feature>
<dbReference type="FunFam" id="1.20.1270.60:FF:000025">
    <property type="entry name" value="arf-GAP with coiled-coil, ANK repeat and PH domain-containing protein 2"/>
    <property type="match status" value="1"/>
</dbReference>
<dbReference type="AlphaFoldDB" id="A0A9J8A104"/>
<dbReference type="InterPro" id="IPR001849">
    <property type="entry name" value="PH_domain"/>
</dbReference>
<dbReference type="PANTHER" id="PTHR23180:SF241">
    <property type="entry name" value="ARF-GAP WITH COILED-COIL, ANK REPEAT AND PH DOMAIN-CONTAINING PROTEIN 2"/>
    <property type="match status" value="1"/>
</dbReference>
<dbReference type="SUPFAM" id="SSF57863">
    <property type="entry name" value="ArfGap/RecO-like zinc finger"/>
    <property type="match status" value="1"/>
</dbReference>
<comment type="domain">
    <text evidence="15">PH domain binds phospholipids including phosphatidic acid, phosphatidylinositol 3-phosphate, phosphatidylinositol 3,5-bisphosphate (PIP2) and phosphatidylinositol 3,4,5-trisphosphate (PIP3). May mediate protein binding to PIP2 or PIP3 containing membranes.</text>
</comment>
<dbReference type="InterPro" id="IPR011993">
    <property type="entry name" value="PH-like_dom_sf"/>
</dbReference>
<keyword evidence="12" id="KW-0472">Membrane</keyword>
<evidence type="ECO:0000256" key="4">
    <source>
        <dbReference type="ARBA" id="ARBA00022475"/>
    </source>
</evidence>
<dbReference type="Gene3D" id="2.30.29.30">
    <property type="entry name" value="Pleckstrin-homology domain (PH domain)/Phosphotyrosine-binding domain (PTB)"/>
    <property type="match status" value="1"/>
</dbReference>
<evidence type="ECO:0000256" key="7">
    <source>
        <dbReference type="ARBA" id="ARBA00022753"/>
    </source>
</evidence>
<dbReference type="GO" id="GO:0010008">
    <property type="term" value="C:endosome membrane"/>
    <property type="evidence" value="ECO:0007669"/>
    <property type="project" value="UniProtKB-SubCell"/>
</dbReference>
<evidence type="ECO:0000256" key="17">
    <source>
        <dbReference type="SAM" id="MobiDB-lite"/>
    </source>
</evidence>
<evidence type="ECO:0000256" key="16">
    <source>
        <dbReference type="SAM" id="Coils"/>
    </source>
</evidence>
<evidence type="ECO:0000256" key="3">
    <source>
        <dbReference type="ARBA" id="ARBA00022468"/>
    </source>
</evidence>
<dbReference type="SMART" id="SM00233">
    <property type="entry name" value="PH"/>
    <property type="match status" value="1"/>
</dbReference>
<accession>A0A9J8A104</accession>
<comment type="function">
    <text evidence="15">GTPase-activating protein for the ADP ribosylation factor family.</text>
</comment>
<evidence type="ECO:0000256" key="12">
    <source>
        <dbReference type="ARBA" id="ARBA00023136"/>
    </source>
</evidence>
<dbReference type="InterPro" id="IPR001164">
    <property type="entry name" value="ArfGAP_dom"/>
</dbReference>
<keyword evidence="3 15" id="KW-0343">GTPase activation</keyword>
<evidence type="ECO:0000259" key="19">
    <source>
        <dbReference type="PROSITE" id="PS50115"/>
    </source>
</evidence>
<name>A0A9J8A104_CYPCA</name>
<dbReference type="InterPro" id="IPR037278">
    <property type="entry name" value="ARFGAP/RecO"/>
</dbReference>
<proteinExistence type="predicted"/>
<dbReference type="InterPro" id="IPR036770">
    <property type="entry name" value="Ankyrin_rpt-contain_sf"/>
</dbReference>
<feature type="compositionally biased region" description="Low complexity" evidence="17">
    <location>
        <begin position="522"/>
        <end position="533"/>
    </location>
</feature>
<keyword evidence="7 15" id="KW-0967">Endosome</keyword>
<dbReference type="PANTHER" id="PTHR23180">
    <property type="entry name" value="CENTAURIN/ARF"/>
    <property type="match status" value="1"/>
</dbReference>
<evidence type="ECO:0000256" key="2">
    <source>
        <dbReference type="ARBA" id="ARBA00004481"/>
    </source>
</evidence>
<dbReference type="PROSITE" id="PS50088">
    <property type="entry name" value="ANK_REPEAT"/>
    <property type="match status" value="2"/>
</dbReference>
<reference evidence="20" key="1">
    <citation type="submission" date="2025-08" db="UniProtKB">
        <authorList>
            <consortium name="Ensembl"/>
        </authorList>
    </citation>
    <scope>IDENTIFICATION</scope>
</reference>
<dbReference type="Gene3D" id="1.10.220.150">
    <property type="entry name" value="Arf GTPase activating protein"/>
    <property type="match status" value="1"/>
</dbReference>